<dbReference type="Gene3D" id="1.10.287.1080">
    <property type="entry name" value="MazG-like"/>
    <property type="match status" value="1"/>
</dbReference>
<proteinExistence type="predicted"/>
<evidence type="ECO:0000313" key="1">
    <source>
        <dbReference type="EMBL" id="RNJ51615.1"/>
    </source>
</evidence>
<dbReference type="SUPFAM" id="SSF101386">
    <property type="entry name" value="all-alpha NTP pyrophosphatases"/>
    <property type="match status" value="1"/>
</dbReference>
<dbReference type="OrthoDB" id="9154322at2"/>
<dbReference type="EMBL" id="QWDD01000001">
    <property type="protein sequence ID" value="RNJ51615.1"/>
    <property type="molecule type" value="Genomic_DNA"/>
</dbReference>
<dbReference type="Proteomes" id="UP000268623">
    <property type="component" value="Unassembled WGS sequence"/>
</dbReference>
<protein>
    <recommendedName>
        <fullName evidence="3">NTP pyrophosphohydrolase MazG putative catalytic core domain-containing protein</fullName>
    </recommendedName>
</protein>
<reference evidence="1 2" key="1">
    <citation type="submission" date="2018-08" db="EMBL/GenBank/DDBJ databases">
        <title>Genome sequence of Methylocystis hirsuta CSC1, a methanotroph able to accumulate PHAs.</title>
        <authorList>
            <person name="Bordel S."/>
            <person name="Rodriguez E."/>
            <person name="Gancedo J."/>
            <person name="Munoz R."/>
        </authorList>
    </citation>
    <scope>NUCLEOTIDE SEQUENCE [LARGE SCALE GENOMIC DNA]</scope>
    <source>
        <strain evidence="1 2">CSC1</strain>
    </source>
</reference>
<sequence length="122" mass="13652">MFESWRLIEDRAHAEAVARGWWTDIETGESLIGKRNVGEMLMLIVSEASEAMESHRKNENDDKLPHRPGIEVELADAIIRIGDLGRALGLDVAGALVEKMRFNRVREDHSIEARKAAGGKAY</sequence>
<keyword evidence="2" id="KW-1185">Reference proteome</keyword>
<comment type="caution">
    <text evidence="1">The sequence shown here is derived from an EMBL/GenBank/DDBJ whole genome shotgun (WGS) entry which is preliminary data.</text>
</comment>
<evidence type="ECO:0000313" key="2">
    <source>
        <dbReference type="Proteomes" id="UP000268623"/>
    </source>
</evidence>
<gene>
    <name evidence="1" type="ORF">D1O30_07215</name>
</gene>
<evidence type="ECO:0008006" key="3">
    <source>
        <dbReference type="Google" id="ProtNLM"/>
    </source>
</evidence>
<accession>A0A3M9XUU9</accession>
<dbReference type="CDD" id="cd11542">
    <property type="entry name" value="NTP-PPase_u5"/>
    <property type="match status" value="1"/>
</dbReference>
<organism evidence="1 2">
    <name type="scientific">Methylocystis hirsuta</name>
    <dbReference type="NCBI Taxonomy" id="369798"/>
    <lineage>
        <taxon>Bacteria</taxon>
        <taxon>Pseudomonadati</taxon>
        <taxon>Pseudomonadota</taxon>
        <taxon>Alphaproteobacteria</taxon>
        <taxon>Hyphomicrobiales</taxon>
        <taxon>Methylocystaceae</taxon>
        <taxon>Methylocystis</taxon>
    </lineage>
</organism>
<dbReference type="AlphaFoldDB" id="A0A3M9XUU9"/>
<name>A0A3M9XUU9_9HYPH</name>